<evidence type="ECO:0000313" key="1">
    <source>
        <dbReference type="EMBL" id="NVZ10975.1"/>
    </source>
</evidence>
<dbReference type="AlphaFoldDB" id="A0A850RDJ6"/>
<name>A0A850RDJ6_9GAMM</name>
<organism evidence="1 2">
    <name type="scientific">Allochromatium humboldtianum</name>
    <dbReference type="NCBI Taxonomy" id="504901"/>
    <lineage>
        <taxon>Bacteria</taxon>
        <taxon>Pseudomonadati</taxon>
        <taxon>Pseudomonadota</taxon>
        <taxon>Gammaproteobacteria</taxon>
        <taxon>Chromatiales</taxon>
        <taxon>Chromatiaceae</taxon>
        <taxon>Allochromatium</taxon>
    </lineage>
</organism>
<sequence length="75" mass="8359">MSEEKKSKYLSMSSELDEFSYAFGAKEKLKSGAKIFGKGLLNVGIFAATEVVPGMFKQMQKNAEEVRKKRDSESS</sequence>
<dbReference type="Proteomes" id="UP000592294">
    <property type="component" value="Unassembled WGS sequence"/>
</dbReference>
<comment type="caution">
    <text evidence="1">The sequence shown here is derived from an EMBL/GenBank/DDBJ whole genome shotgun (WGS) entry which is preliminary data.</text>
</comment>
<dbReference type="RefSeq" id="WP_176977700.1">
    <property type="nucleotide sequence ID" value="NZ_JABZEO010000014.1"/>
</dbReference>
<keyword evidence="2" id="KW-1185">Reference proteome</keyword>
<accession>A0A850RDJ6</accession>
<evidence type="ECO:0000313" key="2">
    <source>
        <dbReference type="Proteomes" id="UP000592294"/>
    </source>
</evidence>
<protein>
    <submittedName>
        <fullName evidence="1">Uncharacterized protein</fullName>
    </submittedName>
</protein>
<proteinExistence type="predicted"/>
<dbReference type="EMBL" id="JABZEO010000014">
    <property type="protein sequence ID" value="NVZ10975.1"/>
    <property type="molecule type" value="Genomic_DNA"/>
</dbReference>
<gene>
    <name evidence="1" type="ORF">HW932_17090</name>
</gene>
<reference evidence="1 2" key="1">
    <citation type="submission" date="2020-06" db="EMBL/GenBank/DDBJ databases">
        <title>Whole-genome sequence of Allochromatium humboldtianum DSM 21881, type strain.</title>
        <authorList>
            <person name="Kyndt J.A."/>
            <person name="Meyer T.E."/>
        </authorList>
    </citation>
    <scope>NUCLEOTIDE SEQUENCE [LARGE SCALE GENOMIC DNA]</scope>
    <source>
        <strain evidence="1 2">DSM 21881</strain>
    </source>
</reference>